<feature type="domain" description="CCHC-type" evidence="2">
    <location>
        <begin position="123"/>
        <end position="136"/>
    </location>
</feature>
<protein>
    <recommendedName>
        <fullName evidence="2">CCHC-type domain-containing protein</fullName>
    </recommendedName>
</protein>
<dbReference type="EMBL" id="UZAU01000419">
    <property type="status" value="NOT_ANNOTATED_CDS"/>
    <property type="molecule type" value="Genomic_DNA"/>
</dbReference>
<keyword evidence="1" id="KW-0479">Metal-binding</keyword>
<dbReference type="GO" id="GO:0003676">
    <property type="term" value="F:nucleic acid binding"/>
    <property type="evidence" value="ECO:0007669"/>
    <property type="project" value="InterPro"/>
</dbReference>
<dbReference type="EnsemblPlants" id="evm.model.05.387">
    <property type="protein sequence ID" value="cds.evm.model.05.387"/>
    <property type="gene ID" value="evm.TU.05.387"/>
</dbReference>
<sequence>MDFVDKTWKFKVNVAAMYESTNNPNCFELGFARAEDRAWALANGPWRVRGYSMILHAWTPRKSLTVNLDSMKIWIQIQTSAETIFQLSMVIYLGGKPASCYFELESGGHRWLQFKYERIGIFCYNCGRLGHQRRGCSLSSPVTVVNDNGVPFPMFGPWLSTASSYLDVFSGANSSPSLTRPGTVTDRKSGRGKLANQAVWVPKRFAVKSTPAFAILGNKGGVGEDELKKGSQADPKLNLNIVDQPLTLVNVLGDGDELHGVDIGPTLSSTGPVPITNINSKANGGHFVVEESGSFGSAHSHTPMEETTTSSLRTMRGIFSGTENGIDHNCNDLVRDCLSTDDQAELIRRPSLEVIRATLFAMSSTKAPRPDGMSVLFCKHYWESVESDFCEAVLDFFQTGRMHKGVNATNIVLIHKVQNLKRPNHFRPISLCNVVYKVIYKIIANRIKPLV</sequence>
<dbReference type="Proteomes" id="UP000596661">
    <property type="component" value="Chromosome 5"/>
</dbReference>
<keyword evidence="1" id="KW-0862">Zinc</keyword>
<dbReference type="GO" id="GO:0008270">
    <property type="term" value="F:zinc ion binding"/>
    <property type="evidence" value="ECO:0007669"/>
    <property type="project" value="UniProtKB-KW"/>
</dbReference>
<dbReference type="InterPro" id="IPR025836">
    <property type="entry name" value="Zn_knuckle_CX2CX4HX4C"/>
</dbReference>
<dbReference type="Pfam" id="PF14392">
    <property type="entry name" value="zf-CCHC_4"/>
    <property type="match status" value="1"/>
</dbReference>
<organism evidence="3 4">
    <name type="scientific">Cannabis sativa</name>
    <name type="common">Hemp</name>
    <name type="synonym">Marijuana</name>
    <dbReference type="NCBI Taxonomy" id="3483"/>
    <lineage>
        <taxon>Eukaryota</taxon>
        <taxon>Viridiplantae</taxon>
        <taxon>Streptophyta</taxon>
        <taxon>Embryophyta</taxon>
        <taxon>Tracheophyta</taxon>
        <taxon>Spermatophyta</taxon>
        <taxon>Magnoliopsida</taxon>
        <taxon>eudicotyledons</taxon>
        <taxon>Gunneridae</taxon>
        <taxon>Pentapetalae</taxon>
        <taxon>rosids</taxon>
        <taxon>fabids</taxon>
        <taxon>Rosales</taxon>
        <taxon>Cannabaceae</taxon>
        <taxon>Cannabis</taxon>
    </lineage>
</organism>
<dbReference type="AlphaFoldDB" id="A0A803PQ89"/>
<dbReference type="InterPro" id="IPR052343">
    <property type="entry name" value="Retrotransposon-Effector_Assoc"/>
</dbReference>
<name>A0A803PQ89_CANSA</name>
<dbReference type="PROSITE" id="PS50158">
    <property type="entry name" value="ZF_CCHC"/>
    <property type="match status" value="1"/>
</dbReference>
<evidence type="ECO:0000313" key="3">
    <source>
        <dbReference type="EnsemblPlants" id="cds.evm.model.05.387"/>
    </source>
</evidence>
<evidence type="ECO:0000259" key="2">
    <source>
        <dbReference type="PROSITE" id="PS50158"/>
    </source>
</evidence>
<evidence type="ECO:0000313" key="4">
    <source>
        <dbReference type="Proteomes" id="UP000596661"/>
    </source>
</evidence>
<accession>A0A803PQ89</accession>
<evidence type="ECO:0000256" key="1">
    <source>
        <dbReference type="PROSITE-ProRule" id="PRU00047"/>
    </source>
</evidence>
<proteinExistence type="predicted"/>
<reference evidence="3" key="2">
    <citation type="submission" date="2021-03" db="UniProtKB">
        <authorList>
            <consortium name="EnsemblPlants"/>
        </authorList>
    </citation>
    <scope>IDENTIFICATION</scope>
</reference>
<dbReference type="InterPro" id="IPR001878">
    <property type="entry name" value="Znf_CCHC"/>
</dbReference>
<dbReference type="PANTHER" id="PTHR46890">
    <property type="entry name" value="NON-LTR RETROLELEMENT REVERSE TRANSCRIPTASE-LIKE PROTEIN-RELATED"/>
    <property type="match status" value="1"/>
</dbReference>
<keyword evidence="1" id="KW-0863">Zinc-finger</keyword>
<dbReference type="Gramene" id="evm.model.05.387">
    <property type="protein sequence ID" value="cds.evm.model.05.387"/>
    <property type="gene ID" value="evm.TU.05.387"/>
</dbReference>
<dbReference type="PANTHER" id="PTHR46890:SF48">
    <property type="entry name" value="RNA-DIRECTED DNA POLYMERASE"/>
    <property type="match status" value="1"/>
</dbReference>
<keyword evidence="4" id="KW-1185">Reference proteome</keyword>
<reference evidence="3" key="1">
    <citation type="submission" date="2018-11" db="EMBL/GenBank/DDBJ databases">
        <authorList>
            <person name="Grassa J C."/>
        </authorList>
    </citation>
    <scope>NUCLEOTIDE SEQUENCE [LARGE SCALE GENOMIC DNA]</scope>
</reference>